<evidence type="ECO:0000313" key="2">
    <source>
        <dbReference type="EMBL" id="GBF36877.1"/>
    </source>
</evidence>
<keyword evidence="3" id="KW-1185">Reference proteome</keyword>
<keyword evidence="2" id="KW-0378">Hydrolase</keyword>
<dbReference type="InterPro" id="IPR050742">
    <property type="entry name" value="Helicase_Restrict-Modif_Enz"/>
</dbReference>
<protein>
    <submittedName>
        <fullName evidence="2">Type I restriction enzyme, R subunit</fullName>
        <ecNumber evidence="2">3.1.21.3</ecNumber>
    </submittedName>
</protein>
<dbReference type="PANTHER" id="PTHR47396">
    <property type="entry name" value="TYPE I RESTRICTION ENZYME ECOKI R PROTEIN"/>
    <property type="match status" value="1"/>
</dbReference>
<organism evidence="2 3">
    <name type="scientific">Methanofervidicoccus abyssi</name>
    <dbReference type="NCBI Taxonomy" id="2082189"/>
    <lineage>
        <taxon>Archaea</taxon>
        <taxon>Methanobacteriati</taxon>
        <taxon>Methanobacteriota</taxon>
        <taxon>Methanomada group</taxon>
        <taxon>Methanococci</taxon>
        <taxon>Methanococcales</taxon>
        <taxon>Methanofervidicoccus</taxon>
    </lineage>
</organism>
<dbReference type="InterPro" id="IPR027417">
    <property type="entry name" value="P-loop_NTPase"/>
</dbReference>
<comment type="caution">
    <text evidence="2">The sequence shown here is derived from an EMBL/GenBank/DDBJ whole genome shotgun (WGS) entry which is preliminary data.</text>
</comment>
<dbReference type="EC" id="3.1.21.3" evidence="2"/>
<dbReference type="Proteomes" id="UP000290527">
    <property type="component" value="Unassembled WGS sequence"/>
</dbReference>
<sequence>MVIIDECHRSGYGRWKEILDYFSSAVHFDMTATPKRDNNIDTYAYFGTPVYAYSLGQGIEDGFLSPYKIHKIYINVDKKGDIS</sequence>
<dbReference type="SUPFAM" id="SSF52540">
    <property type="entry name" value="P-loop containing nucleoside triphosphate hydrolases"/>
    <property type="match status" value="1"/>
</dbReference>
<accession>A0A401HRI3</accession>
<dbReference type="PANTHER" id="PTHR47396:SF1">
    <property type="entry name" value="ATP-DEPENDENT HELICASE IRC3-RELATED"/>
    <property type="match status" value="1"/>
</dbReference>
<dbReference type="Pfam" id="PF18766">
    <property type="entry name" value="SWI2_SNF2"/>
    <property type="match status" value="1"/>
</dbReference>
<dbReference type="GO" id="GO:0009035">
    <property type="term" value="F:type I site-specific deoxyribonuclease activity"/>
    <property type="evidence" value="ECO:0007669"/>
    <property type="project" value="UniProtKB-EC"/>
</dbReference>
<reference evidence="2 3" key="1">
    <citation type="journal article" date="2019" name="Int. J. Syst. Evol. Microbiol.">
        <title>Methanofervidicoccus abyssi gen. nov., sp. nov., a hydrogenotrophic methanogen, isolated from a hydrothermal vent chimney in the Mid-Cayman Spreading Center, the Caribbean Sea.</title>
        <authorList>
            <person name="Sakai S."/>
            <person name="Takaki Y."/>
            <person name="Miyazaki M."/>
            <person name="Ogawara M."/>
            <person name="Yanagawa K."/>
            <person name="Miyazaki J."/>
            <person name="Takai K."/>
        </authorList>
    </citation>
    <scope>NUCLEOTIDE SEQUENCE [LARGE SCALE GENOMIC DNA]</scope>
    <source>
        <strain evidence="2 3">HHB</strain>
    </source>
</reference>
<evidence type="ECO:0000259" key="1">
    <source>
        <dbReference type="Pfam" id="PF18766"/>
    </source>
</evidence>
<proteinExistence type="predicted"/>
<dbReference type="InterPro" id="IPR040980">
    <property type="entry name" value="SWI2_SNF2"/>
</dbReference>
<evidence type="ECO:0000313" key="3">
    <source>
        <dbReference type="Proteomes" id="UP000290527"/>
    </source>
</evidence>
<name>A0A401HRI3_9EURY</name>
<gene>
    <name evidence="2" type="ORF">MHHB_P1107</name>
</gene>
<dbReference type="AlphaFoldDB" id="A0A401HRI3"/>
<dbReference type="Gene3D" id="3.40.50.300">
    <property type="entry name" value="P-loop containing nucleotide triphosphate hydrolases"/>
    <property type="match status" value="1"/>
</dbReference>
<feature type="domain" description="SWI2/SNF2 ATPase" evidence="1">
    <location>
        <begin position="1"/>
        <end position="67"/>
    </location>
</feature>
<dbReference type="EMBL" id="BFAX01000004">
    <property type="protein sequence ID" value="GBF36877.1"/>
    <property type="molecule type" value="Genomic_DNA"/>
</dbReference>
<dbReference type="GO" id="GO:0005829">
    <property type="term" value="C:cytosol"/>
    <property type="evidence" value="ECO:0007669"/>
    <property type="project" value="TreeGrafter"/>
</dbReference>